<evidence type="ECO:0000256" key="2">
    <source>
        <dbReference type="ARBA" id="ARBA00007520"/>
    </source>
</evidence>
<dbReference type="Pfam" id="PF07690">
    <property type="entry name" value="MFS_1"/>
    <property type="match status" value="1"/>
</dbReference>
<feature type="region of interest" description="Disordered" evidence="6">
    <location>
        <begin position="514"/>
        <end position="534"/>
    </location>
</feature>
<sequence length="534" mass="57751">MAKENEPKYLSGLPLFACLASVTLVAFLMLLDTSIVATAIPRITTDFHSLDDVGWYGTGYLLSNCALQPLTGKIYTYFSNKWTFITFFTVFELGSALCGAAQSSNMLIIGRAVAGLGASGLFNGAFTILHASVPSHKQPALLGVLLAFSQLGMLCGPLVGGALTQHVSWRWCFYINLPCAAVAVPLLLFIEIPDHDHTKANNDSVWKLLQRLDLQGFVLFSGFSIQLLMALNWGGSTYAWSSSVIIGLFCGSGVTLLIFVVWEYYRGSEAMIPLSLISRRIIWASCLNYGFFSGCAFTSTYYMPIYFQAIRDATPTMSGVDVLPSIISNMLIGVLCGVLIGRVGYYLPFGVLSGILTTVGSALLTTLTPSSTTGIWVGYQIIQGAGRGFGFQIPITAVQNNTPKEQVSVATAIVTFFMNFGGAVFLSLEETLFTTELRKLLAQYAPTADMEAVVAAGASAFREVVPDDLLPAVLIAYCKAITRCLILSTALGGAALLFAFGMGWVNIKQKKKEAKEEEELERKNEEENETEMGA</sequence>
<dbReference type="Gene3D" id="1.20.1250.20">
    <property type="entry name" value="MFS general substrate transporter like domains"/>
    <property type="match status" value="2"/>
</dbReference>
<dbReference type="InterPro" id="IPR020846">
    <property type="entry name" value="MFS_dom"/>
</dbReference>
<feature type="transmembrane region" description="Helical" evidence="7">
    <location>
        <begin position="480"/>
        <end position="505"/>
    </location>
</feature>
<dbReference type="InterPro" id="IPR036259">
    <property type="entry name" value="MFS_trans_sf"/>
</dbReference>
<dbReference type="CDD" id="cd17502">
    <property type="entry name" value="MFS_Azr1_MDR_like"/>
    <property type="match status" value="1"/>
</dbReference>
<feature type="transmembrane region" description="Helical" evidence="7">
    <location>
        <begin position="347"/>
        <end position="367"/>
    </location>
</feature>
<comment type="similarity">
    <text evidence="2">Belongs to the major facilitator superfamily. TCR/Tet family.</text>
</comment>
<dbReference type="FunFam" id="1.20.1250.20:FF:000196">
    <property type="entry name" value="MFS toxin efflux pump (AflT)"/>
    <property type="match status" value="1"/>
</dbReference>
<evidence type="ECO:0000256" key="6">
    <source>
        <dbReference type="SAM" id="MobiDB-lite"/>
    </source>
</evidence>
<dbReference type="InterPro" id="IPR011701">
    <property type="entry name" value="MFS"/>
</dbReference>
<feature type="transmembrane region" description="Helical" evidence="7">
    <location>
        <begin position="239"/>
        <end position="261"/>
    </location>
</feature>
<dbReference type="Proteomes" id="UP000184188">
    <property type="component" value="Unassembled WGS sequence"/>
</dbReference>
<evidence type="ECO:0000256" key="5">
    <source>
        <dbReference type="ARBA" id="ARBA00023136"/>
    </source>
</evidence>
<dbReference type="VEuPathDB" id="FungiDB:ASPZODRAFT_117715"/>
<protein>
    <recommendedName>
        <fullName evidence="8">Major facilitator superfamily (MFS) profile domain-containing protein</fullName>
    </recommendedName>
</protein>
<evidence type="ECO:0000259" key="8">
    <source>
        <dbReference type="PROSITE" id="PS50850"/>
    </source>
</evidence>
<dbReference type="PANTHER" id="PTHR23501:SF193">
    <property type="entry name" value="MULTIDRUG TRANSPORTER, PUTATIVE (AFU_ORTHOLOGUE AFUA_8G00940)-RELATED"/>
    <property type="match status" value="1"/>
</dbReference>
<gene>
    <name evidence="9" type="ORF">ASPZODRAFT_117715</name>
</gene>
<feature type="transmembrane region" description="Helical" evidence="7">
    <location>
        <begin position="281"/>
        <end position="302"/>
    </location>
</feature>
<name>A0A1L9SFQ2_9EURO</name>
<organism evidence="9 10">
    <name type="scientific">Penicilliopsis zonata CBS 506.65</name>
    <dbReference type="NCBI Taxonomy" id="1073090"/>
    <lineage>
        <taxon>Eukaryota</taxon>
        <taxon>Fungi</taxon>
        <taxon>Dikarya</taxon>
        <taxon>Ascomycota</taxon>
        <taxon>Pezizomycotina</taxon>
        <taxon>Eurotiomycetes</taxon>
        <taxon>Eurotiomycetidae</taxon>
        <taxon>Eurotiales</taxon>
        <taxon>Aspergillaceae</taxon>
        <taxon>Penicilliopsis</taxon>
    </lineage>
</organism>
<keyword evidence="3 7" id="KW-0812">Transmembrane</keyword>
<dbReference type="EMBL" id="KV878343">
    <property type="protein sequence ID" value="OJJ45996.1"/>
    <property type="molecule type" value="Genomic_DNA"/>
</dbReference>
<keyword evidence="5 7" id="KW-0472">Membrane</keyword>
<comment type="subcellular location">
    <subcellularLocation>
        <location evidence="1">Membrane</location>
        <topology evidence="1">Multi-pass membrane protein</topology>
    </subcellularLocation>
</comment>
<dbReference type="GO" id="GO:0005886">
    <property type="term" value="C:plasma membrane"/>
    <property type="evidence" value="ECO:0007669"/>
    <property type="project" value="TreeGrafter"/>
</dbReference>
<dbReference type="SUPFAM" id="SSF103473">
    <property type="entry name" value="MFS general substrate transporter"/>
    <property type="match status" value="1"/>
</dbReference>
<feature type="transmembrane region" description="Helical" evidence="7">
    <location>
        <begin position="12"/>
        <end position="31"/>
    </location>
</feature>
<dbReference type="AlphaFoldDB" id="A0A1L9SFQ2"/>
<proteinExistence type="inferred from homology"/>
<feature type="transmembrane region" description="Helical" evidence="7">
    <location>
        <begin position="82"/>
        <end position="102"/>
    </location>
</feature>
<dbReference type="FunFam" id="1.20.1720.10:FF:000012">
    <property type="entry name" value="MFS toxin efflux pump (AflT)"/>
    <property type="match status" value="1"/>
</dbReference>
<feature type="transmembrane region" description="Helical" evidence="7">
    <location>
        <begin position="108"/>
        <end position="129"/>
    </location>
</feature>
<feature type="transmembrane region" description="Helical" evidence="7">
    <location>
        <begin position="322"/>
        <end position="340"/>
    </location>
</feature>
<dbReference type="PROSITE" id="PS50850">
    <property type="entry name" value="MFS"/>
    <property type="match status" value="1"/>
</dbReference>
<dbReference type="GeneID" id="34607648"/>
<keyword evidence="4 7" id="KW-1133">Transmembrane helix</keyword>
<accession>A0A1L9SFQ2</accession>
<feature type="transmembrane region" description="Helical" evidence="7">
    <location>
        <begin position="407"/>
        <end position="428"/>
    </location>
</feature>
<dbReference type="OrthoDB" id="10021397at2759"/>
<evidence type="ECO:0000313" key="10">
    <source>
        <dbReference type="Proteomes" id="UP000184188"/>
    </source>
</evidence>
<feature type="transmembrane region" description="Helical" evidence="7">
    <location>
        <begin position="173"/>
        <end position="192"/>
    </location>
</feature>
<feature type="domain" description="Major facilitator superfamily (MFS) profile" evidence="8">
    <location>
        <begin position="18"/>
        <end position="483"/>
    </location>
</feature>
<evidence type="ECO:0000256" key="7">
    <source>
        <dbReference type="SAM" id="Phobius"/>
    </source>
</evidence>
<reference evidence="10" key="1">
    <citation type="journal article" date="2017" name="Genome Biol.">
        <title>Comparative genomics reveals high biological diversity and specific adaptations in the industrially and medically important fungal genus Aspergillus.</title>
        <authorList>
            <person name="de Vries R.P."/>
            <person name="Riley R."/>
            <person name="Wiebenga A."/>
            <person name="Aguilar-Osorio G."/>
            <person name="Amillis S."/>
            <person name="Uchima C.A."/>
            <person name="Anderluh G."/>
            <person name="Asadollahi M."/>
            <person name="Askin M."/>
            <person name="Barry K."/>
            <person name="Battaglia E."/>
            <person name="Bayram O."/>
            <person name="Benocci T."/>
            <person name="Braus-Stromeyer S.A."/>
            <person name="Caldana C."/>
            <person name="Canovas D."/>
            <person name="Cerqueira G.C."/>
            <person name="Chen F."/>
            <person name="Chen W."/>
            <person name="Choi C."/>
            <person name="Clum A."/>
            <person name="Dos Santos R.A."/>
            <person name="Damasio A.R."/>
            <person name="Diallinas G."/>
            <person name="Emri T."/>
            <person name="Fekete E."/>
            <person name="Flipphi M."/>
            <person name="Freyberg S."/>
            <person name="Gallo A."/>
            <person name="Gournas C."/>
            <person name="Habgood R."/>
            <person name="Hainaut M."/>
            <person name="Harispe M.L."/>
            <person name="Henrissat B."/>
            <person name="Hilden K.S."/>
            <person name="Hope R."/>
            <person name="Hossain A."/>
            <person name="Karabika E."/>
            <person name="Karaffa L."/>
            <person name="Karanyi Z."/>
            <person name="Krasevec N."/>
            <person name="Kuo A."/>
            <person name="Kusch H."/>
            <person name="LaButti K."/>
            <person name="Lagendijk E.L."/>
            <person name="Lapidus A."/>
            <person name="Levasseur A."/>
            <person name="Lindquist E."/>
            <person name="Lipzen A."/>
            <person name="Logrieco A.F."/>
            <person name="MacCabe A."/>
            <person name="Maekelae M.R."/>
            <person name="Malavazi I."/>
            <person name="Melin P."/>
            <person name="Meyer V."/>
            <person name="Mielnichuk N."/>
            <person name="Miskei M."/>
            <person name="Molnar A.P."/>
            <person name="Mule G."/>
            <person name="Ngan C.Y."/>
            <person name="Orejas M."/>
            <person name="Orosz E."/>
            <person name="Ouedraogo J.P."/>
            <person name="Overkamp K.M."/>
            <person name="Park H.-S."/>
            <person name="Perrone G."/>
            <person name="Piumi F."/>
            <person name="Punt P.J."/>
            <person name="Ram A.F."/>
            <person name="Ramon A."/>
            <person name="Rauscher S."/>
            <person name="Record E."/>
            <person name="Riano-Pachon D.M."/>
            <person name="Robert V."/>
            <person name="Roehrig J."/>
            <person name="Ruller R."/>
            <person name="Salamov A."/>
            <person name="Salih N.S."/>
            <person name="Samson R.A."/>
            <person name="Sandor E."/>
            <person name="Sanguinetti M."/>
            <person name="Schuetze T."/>
            <person name="Sepcic K."/>
            <person name="Shelest E."/>
            <person name="Sherlock G."/>
            <person name="Sophianopoulou V."/>
            <person name="Squina F.M."/>
            <person name="Sun H."/>
            <person name="Susca A."/>
            <person name="Todd R.B."/>
            <person name="Tsang A."/>
            <person name="Unkles S.E."/>
            <person name="van de Wiele N."/>
            <person name="van Rossen-Uffink D."/>
            <person name="Oliveira J.V."/>
            <person name="Vesth T.C."/>
            <person name="Visser J."/>
            <person name="Yu J.-H."/>
            <person name="Zhou M."/>
            <person name="Andersen M.R."/>
            <person name="Archer D.B."/>
            <person name="Baker S.E."/>
            <person name="Benoit I."/>
            <person name="Brakhage A.A."/>
            <person name="Braus G.H."/>
            <person name="Fischer R."/>
            <person name="Frisvad J.C."/>
            <person name="Goldman G.H."/>
            <person name="Houbraken J."/>
            <person name="Oakley B."/>
            <person name="Pocsi I."/>
            <person name="Scazzocchio C."/>
            <person name="Seiboth B."/>
            <person name="vanKuyk P.A."/>
            <person name="Wortman J."/>
            <person name="Dyer P.S."/>
            <person name="Grigoriev I.V."/>
        </authorList>
    </citation>
    <scope>NUCLEOTIDE SEQUENCE [LARGE SCALE GENOMIC DNA]</scope>
    <source>
        <strain evidence="10">CBS 506.65</strain>
    </source>
</reference>
<evidence type="ECO:0000256" key="1">
    <source>
        <dbReference type="ARBA" id="ARBA00004141"/>
    </source>
</evidence>
<evidence type="ECO:0000313" key="9">
    <source>
        <dbReference type="EMBL" id="OJJ45996.1"/>
    </source>
</evidence>
<keyword evidence="10" id="KW-1185">Reference proteome</keyword>
<evidence type="ECO:0000256" key="3">
    <source>
        <dbReference type="ARBA" id="ARBA00022692"/>
    </source>
</evidence>
<dbReference type="PANTHER" id="PTHR23501">
    <property type="entry name" value="MAJOR FACILITATOR SUPERFAMILY"/>
    <property type="match status" value="1"/>
</dbReference>
<dbReference type="RefSeq" id="XP_022580506.1">
    <property type="nucleotide sequence ID" value="XM_022721183.1"/>
</dbReference>
<dbReference type="GO" id="GO:0022857">
    <property type="term" value="F:transmembrane transporter activity"/>
    <property type="evidence" value="ECO:0007669"/>
    <property type="project" value="InterPro"/>
</dbReference>
<evidence type="ECO:0000256" key="4">
    <source>
        <dbReference type="ARBA" id="ARBA00022989"/>
    </source>
</evidence>
<feature type="transmembrane region" description="Helical" evidence="7">
    <location>
        <begin position="141"/>
        <end position="161"/>
    </location>
</feature>